<feature type="transmembrane region" description="Helical" evidence="9">
    <location>
        <begin position="298"/>
        <end position="319"/>
    </location>
</feature>
<dbReference type="GO" id="GO:0005886">
    <property type="term" value="C:plasma membrane"/>
    <property type="evidence" value="ECO:0007669"/>
    <property type="project" value="UniProtKB-SubCell"/>
</dbReference>
<comment type="subcellular location">
    <subcellularLocation>
        <location evidence="1">Cell inner membrane</location>
        <topology evidence="1">Multi-pass membrane protein</topology>
    </subcellularLocation>
</comment>
<reference evidence="11" key="1">
    <citation type="submission" date="2017-09" db="EMBL/GenBank/DDBJ databases">
        <title>FDA dAtabase for Regulatory Grade micrObial Sequences (FDA-ARGOS): Supporting development and validation of Infectious Disease Dx tests.</title>
        <authorList>
            <person name="Minogue T."/>
            <person name="Wolcott M."/>
            <person name="Wasieloski L."/>
            <person name="Aguilar W."/>
            <person name="Moore D."/>
            <person name="Tallon L."/>
            <person name="Sadzewicz L."/>
            <person name="Ott S."/>
            <person name="Zhao X."/>
            <person name="Nagaraj S."/>
            <person name="Vavikolanu K."/>
            <person name="Aluvathingal J."/>
            <person name="Nadendla S."/>
            <person name="Sichtig H."/>
        </authorList>
    </citation>
    <scope>NUCLEOTIDE SEQUENCE [LARGE SCALE GENOMIC DNA]</scope>
    <source>
        <strain evidence="11">FDAARGOS_394</strain>
    </source>
</reference>
<dbReference type="EMBL" id="PDEA01000001">
    <property type="protein sequence ID" value="PEH88570.1"/>
    <property type="molecule type" value="Genomic_DNA"/>
</dbReference>
<dbReference type="OrthoDB" id="9794165at2"/>
<comment type="caution">
    <text evidence="10">The sequence shown here is derived from an EMBL/GenBank/DDBJ whole genome shotgun (WGS) entry which is preliminary data.</text>
</comment>
<feature type="transmembrane region" description="Helical" evidence="9">
    <location>
        <begin position="204"/>
        <end position="221"/>
    </location>
</feature>
<comment type="similarity">
    <text evidence="8">Belongs to the TsuA/YedE (TC 9.B.102) family.</text>
</comment>
<dbReference type="GeneID" id="80800562"/>
<evidence type="ECO:0000256" key="2">
    <source>
        <dbReference type="ARBA" id="ARBA00022448"/>
    </source>
</evidence>
<evidence type="ECO:0000256" key="8">
    <source>
        <dbReference type="ARBA" id="ARBA00035655"/>
    </source>
</evidence>
<dbReference type="PANTHER" id="PTHR30574:SF1">
    <property type="entry name" value="SULPHUR TRANSPORT DOMAIN-CONTAINING PROTEIN"/>
    <property type="match status" value="1"/>
</dbReference>
<dbReference type="STRING" id="1219032.GCA_001515545_02978"/>
<dbReference type="InterPro" id="IPR007272">
    <property type="entry name" value="Sulf_transp_TsuA/YedE"/>
</dbReference>
<feature type="transmembrane region" description="Helical" evidence="9">
    <location>
        <begin position="258"/>
        <end position="278"/>
    </location>
</feature>
<feature type="transmembrane region" description="Helical" evidence="9">
    <location>
        <begin position="49"/>
        <end position="70"/>
    </location>
</feature>
<keyword evidence="4" id="KW-0997">Cell inner membrane</keyword>
<evidence type="ECO:0000256" key="4">
    <source>
        <dbReference type="ARBA" id="ARBA00022519"/>
    </source>
</evidence>
<feature type="transmembrane region" description="Helical" evidence="9">
    <location>
        <begin position="120"/>
        <end position="144"/>
    </location>
</feature>
<keyword evidence="3" id="KW-1003">Cell membrane</keyword>
<feature type="transmembrane region" description="Helical" evidence="9">
    <location>
        <begin position="164"/>
        <end position="192"/>
    </location>
</feature>
<protein>
    <submittedName>
        <fullName evidence="10">YeeE/YedE family protein</fullName>
    </submittedName>
</protein>
<evidence type="ECO:0000313" key="10">
    <source>
        <dbReference type="EMBL" id="PEH88570.1"/>
    </source>
</evidence>
<keyword evidence="7 9" id="KW-0472">Membrane</keyword>
<feature type="transmembrane region" description="Helical" evidence="9">
    <location>
        <begin position="6"/>
        <end position="28"/>
    </location>
</feature>
<accession>A0A2A7UTF4</accession>
<evidence type="ECO:0000256" key="9">
    <source>
        <dbReference type="SAM" id="Phobius"/>
    </source>
</evidence>
<feature type="transmembrane region" description="Helical" evidence="9">
    <location>
        <begin position="90"/>
        <end position="108"/>
    </location>
</feature>
<keyword evidence="11" id="KW-1185">Reference proteome</keyword>
<keyword evidence="5 9" id="KW-0812">Transmembrane</keyword>
<dbReference type="RefSeq" id="WP_066539369.1">
    <property type="nucleotide sequence ID" value="NZ_DALZSI010000010.1"/>
</dbReference>
<dbReference type="Pfam" id="PF04143">
    <property type="entry name" value="Sulf_transp"/>
    <property type="match status" value="1"/>
</dbReference>
<evidence type="ECO:0000313" key="11">
    <source>
        <dbReference type="Proteomes" id="UP000220246"/>
    </source>
</evidence>
<dbReference type="Proteomes" id="UP000220246">
    <property type="component" value="Unassembled WGS sequence"/>
</dbReference>
<name>A0A2A7UTF4_COMTR</name>
<evidence type="ECO:0000256" key="6">
    <source>
        <dbReference type="ARBA" id="ARBA00022989"/>
    </source>
</evidence>
<evidence type="ECO:0000256" key="1">
    <source>
        <dbReference type="ARBA" id="ARBA00004429"/>
    </source>
</evidence>
<dbReference type="AlphaFoldDB" id="A0A2A7UTF4"/>
<sequence length="352" mass="35422">MPPSTQLAAAFALGCAFGLAARLSRFCLLRGLRQAQGLDGDAARGSAPALQAFALALAVALLGTQALVWAGQLDWSLAPIVRTQFSVPGVLLGGALFGVGMVLARSCGARALVLLGGGNLRALVTLVFLGLAAQATFTGVLAPLRQWWQNLGAVALEHSTLPAVLSAAGGNSTTALALCTALPAAALLVYAFWNPALRRSPVQWLGAGAIGALVAAGWWISSHVGVDPFEPTPTTSLSLIAPVSESLLYLQLAVGRDFSWGPALAAGILAGAAAGALLDRSARWEGFDSTPRLAASALGGTLMGLGGVLAAGCSIGQGLSGLSTLAVASLPAAVGIVLGAWLALRLLPVTLR</sequence>
<evidence type="ECO:0000256" key="5">
    <source>
        <dbReference type="ARBA" id="ARBA00022692"/>
    </source>
</evidence>
<evidence type="ECO:0000256" key="7">
    <source>
        <dbReference type="ARBA" id="ARBA00023136"/>
    </source>
</evidence>
<organism evidence="10 11">
    <name type="scientific">Comamonas terrigena</name>
    <dbReference type="NCBI Taxonomy" id="32013"/>
    <lineage>
        <taxon>Bacteria</taxon>
        <taxon>Pseudomonadati</taxon>
        <taxon>Pseudomonadota</taxon>
        <taxon>Betaproteobacteria</taxon>
        <taxon>Burkholderiales</taxon>
        <taxon>Comamonadaceae</taxon>
        <taxon>Comamonas</taxon>
    </lineage>
</organism>
<keyword evidence="2" id="KW-0813">Transport</keyword>
<evidence type="ECO:0000256" key="3">
    <source>
        <dbReference type="ARBA" id="ARBA00022475"/>
    </source>
</evidence>
<keyword evidence="6 9" id="KW-1133">Transmembrane helix</keyword>
<feature type="transmembrane region" description="Helical" evidence="9">
    <location>
        <begin position="325"/>
        <end position="347"/>
    </location>
</feature>
<dbReference type="PANTHER" id="PTHR30574">
    <property type="entry name" value="INNER MEMBRANE PROTEIN YEDE"/>
    <property type="match status" value="1"/>
</dbReference>
<gene>
    <name evidence="10" type="ORF">CRM82_08110</name>
</gene>
<proteinExistence type="inferred from homology"/>